<dbReference type="WBParaSite" id="nRc.2.0.1.t13684-RA">
    <property type="protein sequence ID" value="nRc.2.0.1.t13684-RA"/>
    <property type="gene ID" value="nRc.2.0.1.g13684"/>
</dbReference>
<organism evidence="1 2">
    <name type="scientific">Romanomermis culicivorax</name>
    <name type="common">Nematode worm</name>
    <dbReference type="NCBI Taxonomy" id="13658"/>
    <lineage>
        <taxon>Eukaryota</taxon>
        <taxon>Metazoa</taxon>
        <taxon>Ecdysozoa</taxon>
        <taxon>Nematoda</taxon>
        <taxon>Enoplea</taxon>
        <taxon>Dorylaimia</taxon>
        <taxon>Mermithida</taxon>
        <taxon>Mermithoidea</taxon>
        <taxon>Mermithidae</taxon>
        <taxon>Romanomermis</taxon>
    </lineage>
</organism>
<evidence type="ECO:0000313" key="1">
    <source>
        <dbReference type="Proteomes" id="UP000887565"/>
    </source>
</evidence>
<evidence type="ECO:0000313" key="2">
    <source>
        <dbReference type="WBParaSite" id="nRc.2.0.1.t13684-RA"/>
    </source>
</evidence>
<dbReference type="Proteomes" id="UP000887565">
    <property type="component" value="Unplaced"/>
</dbReference>
<accession>A0A915IIP2</accession>
<dbReference type="AlphaFoldDB" id="A0A915IIP2"/>
<name>A0A915IIP2_ROMCU</name>
<keyword evidence="1" id="KW-1185">Reference proteome</keyword>
<protein>
    <submittedName>
        <fullName evidence="2">Uncharacterized protein</fullName>
    </submittedName>
</protein>
<reference evidence="2" key="1">
    <citation type="submission" date="2022-11" db="UniProtKB">
        <authorList>
            <consortium name="WormBaseParasite"/>
        </authorList>
    </citation>
    <scope>IDENTIFICATION</scope>
</reference>
<proteinExistence type="predicted"/>
<sequence length="93" mass="10303">MPLAADYAPPLVQAITIASHQEVKPSQAVDPTISKIVTSLQMSNAAKHPQVFFTEDGPLYGQIKDIKELILAMMLMRQQLQAMCNPFRYTLSA</sequence>